<proteinExistence type="predicted"/>
<keyword evidence="3" id="KW-1185">Reference proteome</keyword>
<comment type="caution">
    <text evidence="2">The sequence shown here is derived from an EMBL/GenBank/DDBJ whole genome shotgun (WGS) entry which is preliminary data.</text>
</comment>
<dbReference type="GO" id="GO:0005840">
    <property type="term" value="C:ribosome"/>
    <property type="evidence" value="ECO:0007669"/>
    <property type="project" value="UniProtKB-KW"/>
</dbReference>
<keyword evidence="2" id="KW-0687">Ribonucleoprotein</keyword>
<sequence length="395" mass="44866">MQSCFRELVKSWTIQSEAIADDDEDLGGNPDDDANEEEPPKVKTKSDLLRVYGSDGPVNMIHTFMSDRKLQQHAILLCAISLPLEADYYNELKLTAEGLESQKELAARRANYEWMDMIVDILEIPMKRDLWARLKFTQPFGMEFEEATGLRWAQEEFEILRQAHSFASCLASNLSWANMMFANCLPHCIAVYLHPDEWVREERGKEIADMIRCILAVEKEVFHTRLAKKPGQRGFVLPALAECLRDVGFHLFQLARYVMMLGHQTQYKLDSTEMIELASSAGKMGDETKYGYAAISPYPKAGGVRTIRPSGTDFDQLFCEDGVKARMWAAKHLFEPHSTRMPDDGVKIKPTDVFQEAESWKPSGPQSHQNSAGAVCYLLADKKNNWKNAENAWIG</sequence>
<dbReference type="EMBL" id="CAXAMM010039124">
    <property type="protein sequence ID" value="CAK9083826.1"/>
    <property type="molecule type" value="Genomic_DNA"/>
</dbReference>
<keyword evidence="2" id="KW-0689">Ribosomal protein</keyword>
<accession>A0ABP0Q9J7</accession>
<reference evidence="2 3" key="1">
    <citation type="submission" date="2024-02" db="EMBL/GenBank/DDBJ databases">
        <authorList>
            <person name="Chen Y."/>
            <person name="Shah S."/>
            <person name="Dougan E. K."/>
            <person name="Thang M."/>
            <person name="Chan C."/>
        </authorList>
    </citation>
    <scope>NUCLEOTIDE SEQUENCE [LARGE SCALE GENOMIC DNA]</scope>
</reference>
<gene>
    <name evidence="2" type="ORF">SCF082_LOCUS39772</name>
</gene>
<feature type="region of interest" description="Disordered" evidence="1">
    <location>
        <begin position="19"/>
        <end position="44"/>
    </location>
</feature>
<organism evidence="2 3">
    <name type="scientific">Durusdinium trenchii</name>
    <dbReference type="NCBI Taxonomy" id="1381693"/>
    <lineage>
        <taxon>Eukaryota</taxon>
        <taxon>Sar</taxon>
        <taxon>Alveolata</taxon>
        <taxon>Dinophyceae</taxon>
        <taxon>Suessiales</taxon>
        <taxon>Symbiodiniaceae</taxon>
        <taxon>Durusdinium</taxon>
    </lineage>
</organism>
<feature type="compositionally biased region" description="Acidic residues" evidence="1">
    <location>
        <begin position="19"/>
        <end position="37"/>
    </location>
</feature>
<evidence type="ECO:0000313" key="2">
    <source>
        <dbReference type="EMBL" id="CAK9083826.1"/>
    </source>
</evidence>
<dbReference type="Proteomes" id="UP001642464">
    <property type="component" value="Unassembled WGS sequence"/>
</dbReference>
<feature type="non-terminal residue" evidence="2">
    <location>
        <position position="395"/>
    </location>
</feature>
<protein>
    <submittedName>
        <fullName evidence="2">50S ribosomal protein L13</fullName>
    </submittedName>
</protein>
<name>A0ABP0Q9J7_9DINO</name>
<evidence type="ECO:0000256" key="1">
    <source>
        <dbReference type="SAM" id="MobiDB-lite"/>
    </source>
</evidence>
<evidence type="ECO:0000313" key="3">
    <source>
        <dbReference type="Proteomes" id="UP001642464"/>
    </source>
</evidence>